<keyword evidence="3 5" id="KW-0862">Zinc</keyword>
<dbReference type="GO" id="GO:0046872">
    <property type="term" value="F:metal ion binding"/>
    <property type="evidence" value="ECO:0007669"/>
    <property type="project" value="UniProtKB-KW"/>
</dbReference>
<keyword evidence="4 5" id="KW-0440">LIM domain</keyword>
<keyword evidence="9" id="KW-1185">Reference proteome</keyword>
<dbReference type="GO" id="GO:0005634">
    <property type="term" value="C:nucleus"/>
    <property type="evidence" value="ECO:0007669"/>
    <property type="project" value="TreeGrafter"/>
</dbReference>
<dbReference type="PANTHER" id="PTHR24205">
    <property type="entry name" value="FOUR AND A HALF LIM DOMAINS PROTEIN"/>
    <property type="match status" value="1"/>
</dbReference>
<gene>
    <name evidence="7" type="ORF">EDS130_LOCUS11130</name>
    <name evidence="8" type="ORF">XAT740_LOCUS44252</name>
</gene>
<evidence type="ECO:0000313" key="7">
    <source>
        <dbReference type="EMBL" id="CAF0927842.1"/>
    </source>
</evidence>
<evidence type="ECO:0000256" key="1">
    <source>
        <dbReference type="ARBA" id="ARBA00022723"/>
    </source>
</evidence>
<feature type="domain" description="LIM zinc-binding" evidence="6">
    <location>
        <begin position="3"/>
        <end position="64"/>
    </location>
</feature>
<dbReference type="Proteomes" id="UP000663828">
    <property type="component" value="Unassembled WGS sequence"/>
</dbReference>
<dbReference type="AlphaFoldDB" id="A0A814BD71"/>
<evidence type="ECO:0000256" key="5">
    <source>
        <dbReference type="PROSITE-ProRule" id="PRU00125"/>
    </source>
</evidence>
<name>A0A814BD71_ADIRI</name>
<evidence type="ECO:0000256" key="4">
    <source>
        <dbReference type="ARBA" id="ARBA00023038"/>
    </source>
</evidence>
<dbReference type="GO" id="GO:0030018">
    <property type="term" value="C:Z disc"/>
    <property type="evidence" value="ECO:0007669"/>
    <property type="project" value="TreeGrafter"/>
</dbReference>
<feature type="domain" description="LIM zinc-binding" evidence="6">
    <location>
        <begin position="65"/>
        <end position="125"/>
    </location>
</feature>
<keyword evidence="2" id="KW-0677">Repeat</keyword>
<evidence type="ECO:0000256" key="3">
    <source>
        <dbReference type="ARBA" id="ARBA00022833"/>
    </source>
</evidence>
<evidence type="ECO:0000313" key="9">
    <source>
        <dbReference type="Proteomes" id="UP000663828"/>
    </source>
</evidence>
<accession>A0A814BD71</accession>
<dbReference type="GO" id="GO:0003712">
    <property type="term" value="F:transcription coregulator activity"/>
    <property type="evidence" value="ECO:0007669"/>
    <property type="project" value="TreeGrafter"/>
</dbReference>
<evidence type="ECO:0000313" key="8">
    <source>
        <dbReference type="EMBL" id="CAF1568605.1"/>
    </source>
</evidence>
<protein>
    <recommendedName>
        <fullName evidence="6">LIM zinc-binding domain-containing protein</fullName>
    </recommendedName>
</protein>
<dbReference type="PANTHER" id="PTHR24205:SF16">
    <property type="entry name" value="GH01042P-RELATED"/>
    <property type="match status" value="1"/>
</dbReference>
<dbReference type="PROSITE" id="PS50023">
    <property type="entry name" value="LIM_DOMAIN_2"/>
    <property type="match status" value="2"/>
</dbReference>
<evidence type="ECO:0000256" key="2">
    <source>
        <dbReference type="ARBA" id="ARBA00022737"/>
    </source>
</evidence>
<dbReference type="Proteomes" id="UP000663852">
    <property type="component" value="Unassembled WGS sequence"/>
</dbReference>
<dbReference type="EMBL" id="CAJNOR010005581">
    <property type="protein sequence ID" value="CAF1568605.1"/>
    <property type="molecule type" value="Genomic_DNA"/>
</dbReference>
<evidence type="ECO:0000259" key="6">
    <source>
        <dbReference type="PROSITE" id="PS50023"/>
    </source>
</evidence>
<dbReference type="SMART" id="SM00132">
    <property type="entry name" value="LIM"/>
    <property type="match status" value="3"/>
</dbReference>
<keyword evidence="1 5" id="KW-0479">Metal-binding</keyword>
<proteinExistence type="predicted"/>
<dbReference type="OrthoDB" id="1112565at2759"/>
<comment type="caution">
    <text evidence="7">The sequence shown here is derived from an EMBL/GenBank/DDBJ whole genome shotgun (WGS) entry which is preliminary data.</text>
</comment>
<dbReference type="PROSITE" id="PS00478">
    <property type="entry name" value="LIM_DOMAIN_1"/>
    <property type="match status" value="2"/>
</dbReference>
<dbReference type="CDD" id="cd08368">
    <property type="entry name" value="LIM"/>
    <property type="match status" value="1"/>
</dbReference>
<dbReference type="SUPFAM" id="SSF57716">
    <property type="entry name" value="Glucocorticoid receptor-like (DNA-binding domain)"/>
    <property type="match status" value="2"/>
</dbReference>
<dbReference type="InterPro" id="IPR001781">
    <property type="entry name" value="Znf_LIM"/>
</dbReference>
<reference evidence="7" key="1">
    <citation type="submission" date="2021-02" db="EMBL/GenBank/DDBJ databases">
        <authorList>
            <person name="Nowell W R."/>
        </authorList>
    </citation>
    <scope>NUCLEOTIDE SEQUENCE</scope>
</reference>
<sequence>MSSKCFYCERVFVNGDRKSKYNNLEYHQECFRCSTCNQPIKQSFYNLGNDEYRCSDCQKKLDVVIKCARCSQEIEDGSYIEYKGEPVHANCFACYSCEQLLGKMLYVEHDDQPYCVPCHMEQFAQACAVCQRSFPPGTSTRKFGDQYFHIECFRCFHCGKIILTKNYVINDDQQRVCDMCSSIS</sequence>
<dbReference type="Pfam" id="PF00412">
    <property type="entry name" value="LIM"/>
    <property type="match status" value="3"/>
</dbReference>
<dbReference type="Gene3D" id="2.10.110.10">
    <property type="entry name" value="Cysteine Rich Protein"/>
    <property type="match status" value="3"/>
</dbReference>
<dbReference type="EMBL" id="CAJNOJ010000040">
    <property type="protein sequence ID" value="CAF0927842.1"/>
    <property type="molecule type" value="Genomic_DNA"/>
</dbReference>
<organism evidence="7 10">
    <name type="scientific">Adineta ricciae</name>
    <name type="common">Rotifer</name>
    <dbReference type="NCBI Taxonomy" id="249248"/>
    <lineage>
        <taxon>Eukaryota</taxon>
        <taxon>Metazoa</taxon>
        <taxon>Spiralia</taxon>
        <taxon>Gnathifera</taxon>
        <taxon>Rotifera</taxon>
        <taxon>Eurotatoria</taxon>
        <taxon>Bdelloidea</taxon>
        <taxon>Adinetida</taxon>
        <taxon>Adinetidae</taxon>
        <taxon>Adineta</taxon>
    </lineage>
</organism>
<evidence type="ECO:0000313" key="10">
    <source>
        <dbReference type="Proteomes" id="UP000663852"/>
    </source>
</evidence>